<accession>A0A2T0X1P0</accession>
<evidence type="ECO:0000256" key="1">
    <source>
        <dbReference type="ARBA" id="ARBA00004651"/>
    </source>
</evidence>
<gene>
    <name evidence="8" type="ORF">BCF33_1724</name>
</gene>
<feature type="transmembrane region" description="Helical" evidence="7">
    <location>
        <begin position="66"/>
        <end position="87"/>
    </location>
</feature>
<name>A0A2T0X1P0_9RHOB</name>
<protein>
    <submittedName>
        <fullName evidence="8">Putative membrane protein YeaQ/YmgE (Transglycosylase-associated protein family)</fullName>
    </submittedName>
</protein>
<evidence type="ECO:0000313" key="9">
    <source>
        <dbReference type="Proteomes" id="UP000238801"/>
    </source>
</evidence>
<dbReference type="PANTHER" id="PTHR33884">
    <property type="entry name" value="UPF0410 PROTEIN YMGE"/>
    <property type="match status" value="1"/>
</dbReference>
<evidence type="ECO:0000256" key="5">
    <source>
        <dbReference type="ARBA" id="ARBA00022989"/>
    </source>
</evidence>
<dbReference type="Pfam" id="PF04226">
    <property type="entry name" value="Transgly_assoc"/>
    <property type="match status" value="1"/>
</dbReference>
<dbReference type="RefSeq" id="WP_245883782.1">
    <property type="nucleotide sequence ID" value="NZ_PVTT01000002.1"/>
</dbReference>
<keyword evidence="5 7" id="KW-1133">Transmembrane helix</keyword>
<dbReference type="Proteomes" id="UP000238801">
    <property type="component" value="Unassembled WGS sequence"/>
</dbReference>
<dbReference type="EMBL" id="PVTT01000002">
    <property type="protein sequence ID" value="PRY92862.1"/>
    <property type="molecule type" value="Genomic_DNA"/>
</dbReference>
<evidence type="ECO:0000256" key="3">
    <source>
        <dbReference type="ARBA" id="ARBA00022475"/>
    </source>
</evidence>
<evidence type="ECO:0000256" key="7">
    <source>
        <dbReference type="SAM" id="Phobius"/>
    </source>
</evidence>
<comment type="subcellular location">
    <subcellularLocation>
        <location evidence="1">Cell membrane</location>
        <topology evidence="1">Multi-pass membrane protein</topology>
    </subcellularLocation>
</comment>
<keyword evidence="3" id="KW-1003">Cell membrane</keyword>
<dbReference type="GO" id="GO:0005886">
    <property type="term" value="C:plasma membrane"/>
    <property type="evidence" value="ECO:0007669"/>
    <property type="project" value="UniProtKB-SubCell"/>
</dbReference>
<dbReference type="InterPro" id="IPR007341">
    <property type="entry name" value="Transgly_assoc"/>
</dbReference>
<dbReference type="PANTHER" id="PTHR33884:SF3">
    <property type="entry name" value="UPF0410 PROTEIN YMGE"/>
    <property type="match status" value="1"/>
</dbReference>
<evidence type="ECO:0000313" key="8">
    <source>
        <dbReference type="EMBL" id="PRY92862.1"/>
    </source>
</evidence>
<dbReference type="AlphaFoldDB" id="A0A2T0X1P0"/>
<keyword evidence="9" id="KW-1185">Reference proteome</keyword>
<evidence type="ECO:0000256" key="2">
    <source>
        <dbReference type="ARBA" id="ARBA00011006"/>
    </source>
</evidence>
<evidence type="ECO:0000256" key="6">
    <source>
        <dbReference type="ARBA" id="ARBA00023136"/>
    </source>
</evidence>
<feature type="transmembrane region" description="Helical" evidence="7">
    <location>
        <begin position="36"/>
        <end position="54"/>
    </location>
</feature>
<reference evidence="8 9" key="1">
    <citation type="submission" date="2018-03" db="EMBL/GenBank/DDBJ databases">
        <title>Genomic Encyclopedia of Archaeal and Bacterial Type Strains, Phase II (KMG-II): from individual species to whole genera.</title>
        <authorList>
            <person name="Goeker M."/>
        </authorList>
    </citation>
    <scope>NUCLEOTIDE SEQUENCE [LARGE SCALE GENOMIC DNA]</scope>
    <source>
        <strain evidence="8 9">DSM 29318</strain>
    </source>
</reference>
<keyword evidence="4 7" id="KW-0812">Transmembrane</keyword>
<sequence length="122" mass="12737">MRRPAAGLSAPEGPLAALRRYGPEGADHGARKKESAMGVGWFTFLIVGLLAGWIAEKVMKRDHGLLTNLIVGVVGAYLGAFLVGFFVDGDAATGFFSALVVSVIGACALLALLSLIRGRPVR</sequence>
<evidence type="ECO:0000256" key="4">
    <source>
        <dbReference type="ARBA" id="ARBA00022692"/>
    </source>
</evidence>
<organism evidence="8 9">
    <name type="scientific">Hasllibacter halocynthiae</name>
    <dbReference type="NCBI Taxonomy" id="595589"/>
    <lineage>
        <taxon>Bacteria</taxon>
        <taxon>Pseudomonadati</taxon>
        <taxon>Pseudomonadota</taxon>
        <taxon>Alphaproteobacteria</taxon>
        <taxon>Rhodobacterales</taxon>
        <taxon>Roseobacteraceae</taxon>
        <taxon>Hasllibacter</taxon>
    </lineage>
</organism>
<keyword evidence="6 7" id="KW-0472">Membrane</keyword>
<feature type="transmembrane region" description="Helical" evidence="7">
    <location>
        <begin position="93"/>
        <end position="116"/>
    </location>
</feature>
<comment type="similarity">
    <text evidence="2">Belongs to the UPF0410 family.</text>
</comment>
<proteinExistence type="inferred from homology"/>
<comment type="caution">
    <text evidence="8">The sequence shown here is derived from an EMBL/GenBank/DDBJ whole genome shotgun (WGS) entry which is preliminary data.</text>
</comment>